<dbReference type="AlphaFoldDB" id="A0A9D3MVE0"/>
<keyword evidence="2" id="KW-1185">Reference proteome</keyword>
<accession>A0A9D3MVE0</accession>
<dbReference type="EMBL" id="JAFIRN010000002">
    <property type="protein sequence ID" value="KAG5855639.1"/>
    <property type="molecule type" value="Genomic_DNA"/>
</dbReference>
<reference evidence="1" key="1">
    <citation type="submission" date="2021-01" db="EMBL/GenBank/DDBJ databases">
        <title>A chromosome-scale assembly of European eel, Anguilla anguilla.</title>
        <authorList>
            <person name="Henkel C."/>
            <person name="Jong-Raadsen S.A."/>
            <person name="Dufour S."/>
            <person name="Weltzien F.-A."/>
            <person name="Palstra A.P."/>
            <person name="Pelster B."/>
            <person name="Spaink H.P."/>
            <person name="Van Den Thillart G.E."/>
            <person name="Jansen H."/>
            <person name="Zahm M."/>
            <person name="Klopp C."/>
            <person name="Cedric C."/>
            <person name="Louis A."/>
            <person name="Berthelot C."/>
            <person name="Parey E."/>
            <person name="Roest Crollius H."/>
            <person name="Montfort J."/>
            <person name="Robinson-Rechavi M."/>
            <person name="Bucao C."/>
            <person name="Bouchez O."/>
            <person name="Gislard M."/>
            <person name="Lluch J."/>
            <person name="Milhes M."/>
            <person name="Lampietro C."/>
            <person name="Lopez Roques C."/>
            <person name="Donnadieu C."/>
            <person name="Braasch I."/>
            <person name="Desvignes T."/>
            <person name="Postlethwait J."/>
            <person name="Bobe J."/>
            <person name="Guiguen Y."/>
            <person name="Dirks R."/>
        </authorList>
    </citation>
    <scope>NUCLEOTIDE SEQUENCE</scope>
    <source>
        <strain evidence="1">Tag_6206</strain>
        <tissue evidence="1">Liver</tissue>
    </source>
</reference>
<feature type="non-terminal residue" evidence="1">
    <location>
        <position position="1"/>
    </location>
</feature>
<proteinExistence type="predicted"/>
<organism evidence="1 2">
    <name type="scientific">Anguilla anguilla</name>
    <name type="common">European freshwater eel</name>
    <name type="synonym">Muraena anguilla</name>
    <dbReference type="NCBI Taxonomy" id="7936"/>
    <lineage>
        <taxon>Eukaryota</taxon>
        <taxon>Metazoa</taxon>
        <taxon>Chordata</taxon>
        <taxon>Craniata</taxon>
        <taxon>Vertebrata</taxon>
        <taxon>Euteleostomi</taxon>
        <taxon>Actinopterygii</taxon>
        <taxon>Neopterygii</taxon>
        <taxon>Teleostei</taxon>
        <taxon>Anguilliformes</taxon>
        <taxon>Anguillidae</taxon>
        <taxon>Anguilla</taxon>
    </lineage>
</organism>
<name>A0A9D3MVE0_ANGAN</name>
<comment type="caution">
    <text evidence="1">The sequence shown here is derived from an EMBL/GenBank/DDBJ whole genome shotgun (WGS) entry which is preliminary data.</text>
</comment>
<gene>
    <name evidence="1" type="ORF">ANANG_G00051230</name>
</gene>
<sequence>KCDVKQAQQVHLLPDVTQRDVTDQAKTYFHGGCDHGYSNRRTVLKLYIISNAVSQHREDRLHYKRNSMFTQTKAQNLHPKCHKQRMQMDT</sequence>
<protein>
    <submittedName>
        <fullName evidence="1">Uncharacterized protein</fullName>
    </submittedName>
</protein>
<dbReference type="Proteomes" id="UP001044222">
    <property type="component" value="Unassembled WGS sequence"/>
</dbReference>
<evidence type="ECO:0000313" key="2">
    <source>
        <dbReference type="Proteomes" id="UP001044222"/>
    </source>
</evidence>
<evidence type="ECO:0000313" key="1">
    <source>
        <dbReference type="EMBL" id="KAG5855639.1"/>
    </source>
</evidence>